<reference evidence="1 2" key="1">
    <citation type="submission" date="2019-03" db="EMBL/GenBank/DDBJ databases">
        <title>Deep-cultivation of Planctomycetes and their phenomic and genomic characterization uncovers novel biology.</title>
        <authorList>
            <person name="Wiegand S."/>
            <person name="Jogler M."/>
            <person name="Boedeker C."/>
            <person name="Pinto D."/>
            <person name="Vollmers J."/>
            <person name="Rivas-Marin E."/>
            <person name="Kohn T."/>
            <person name="Peeters S.H."/>
            <person name="Heuer A."/>
            <person name="Rast P."/>
            <person name="Oberbeckmann S."/>
            <person name="Bunk B."/>
            <person name="Jeske O."/>
            <person name="Meyerdierks A."/>
            <person name="Storesund J.E."/>
            <person name="Kallscheuer N."/>
            <person name="Luecker S."/>
            <person name="Lage O.M."/>
            <person name="Pohl T."/>
            <person name="Merkel B.J."/>
            <person name="Hornburger P."/>
            <person name="Mueller R.-W."/>
            <person name="Bruemmer F."/>
            <person name="Labrenz M."/>
            <person name="Spormann A.M."/>
            <person name="Op den Camp H."/>
            <person name="Overmann J."/>
            <person name="Amann R."/>
            <person name="Jetten M.S.M."/>
            <person name="Mascher T."/>
            <person name="Medema M.H."/>
            <person name="Devos D.P."/>
            <person name="Kaster A.-K."/>
            <person name="Ovreas L."/>
            <person name="Rohde M."/>
            <person name="Galperin M.Y."/>
            <person name="Jogler C."/>
        </authorList>
    </citation>
    <scope>NUCLEOTIDE SEQUENCE [LARGE SCALE GENOMIC DNA]</scope>
    <source>
        <strain evidence="1 2">V144</strain>
    </source>
</reference>
<protein>
    <submittedName>
        <fullName evidence="1">Uncharacterized protein</fullName>
    </submittedName>
</protein>
<gene>
    <name evidence="1" type="ORF">V144x_09990</name>
</gene>
<dbReference type="KEGG" id="gaw:V144x_09990"/>
<dbReference type="AlphaFoldDB" id="A0A517VRA3"/>
<accession>A0A517VRA3</accession>
<dbReference type="RefSeq" id="WP_144982193.1">
    <property type="nucleotide sequence ID" value="NZ_CP037920.1"/>
</dbReference>
<proteinExistence type="predicted"/>
<organism evidence="1 2">
    <name type="scientific">Gimesia aquarii</name>
    <dbReference type="NCBI Taxonomy" id="2527964"/>
    <lineage>
        <taxon>Bacteria</taxon>
        <taxon>Pseudomonadati</taxon>
        <taxon>Planctomycetota</taxon>
        <taxon>Planctomycetia</taxon>
        <taxon>Planctomycetales</taxon>
        <taxon>Planctomycetaceae</taxon>
        <taxon>Gimesia</taxon>
    </lineage>
</organism>
<dbReference type="Proteomes" id="UP000318704">
    <property type="component" value="Chromosome"/>
</dbReference>
<name>A0A517VRA3_9PLAN</name>
<sequence length="231" mass="26453">MINFFIPNKSGANPKHLIEVGLETLLSPNDNQPLFHDLAGPGPDNLSGQIVSWQDEGLAYRPDQQEWFEIPADRRRKLPKGRYWIGSLKGAKPTAVDFARNSMLPGQAEMLLGDGQYWKIPNCSLFPMQFSLGTDGETTKVPRPEFKRIFERTVWAMDLLETSIKNDQPIDEEPALDYCIEMLNLNYRVNREIVLWLNLLSPERLPQLMAHSTDTERITKIFEEVKKKGTP</sequence>
<evidence type="ECO:0000313" key="1">
    <source>
        <dbReference type="EMBL" id="QDT95554.1"/>
    </source>
</evidence>
<dbReference type="EMBL" id="CP037920">
    <property type="protein sequence ID" value="QDT95554.1"/>
    <property type="molecule type" value="Genomic_DNA"/>
</dbReference>
<evidence type="ECO:0000313" key="2">
    <source>
        <dbReference type="Proteomes" id="UP000318704"/>
    </source>
</evidence>